<dbReference type="EMBL" id="LVJN01000015">
    <property type="protein sequence ID" value="OSM06889.1"/>
    <property type="molecule type" value="Genomic_DNA"/>
</dbReference>
<feature type="transmembrane region" description="Helical" evidence="1">
    <location>
        <begin position="349"/>
        <end position="368"/>
    </location>
</feature>
<keyword evidence="3" id="KW-1185">Reference proteome</keyword>
<protein>
    <submittedName>
        <fullName evidence="2">Uncharacterized protein</fullName>
    </submittedName>
</protein>
<evidence type="ECO:0000313" key="2">
    <source>
        <dbReference type="EMBL" id="OSM06889.1"/>
    </source>
</evidence>
<organism evidence="2 3">
    <name type="scientific">Magnetofaba australis IT-1</name>
    <dbReference type="NCBI Taxonomy" id="1434232"/>
    <lineage>
        <taxon>Bacteria</taxon>
        <taxon>Pseudomonadati</taxon>
        <taxon>Pseudomonadota</taxon>
        <taxon>Magnetococcia</taxon>
        <taxon>Magnetococcales</taxon>
        <taxon>Magnetococcaceae</taxon>
        <taxon>Magnetofaba</taxon>
    </lineage>
</organism>
<keyword evidence="1" id="KW-0812">Transmembrane</keyword>
<keyword evidence="1" id="KW-1133">Transmembrane helix</keyword>
<comment type="caution">
    <text evidence="2">The sequence shown here is derived from an EMBL/GenBank/DDBJ whole genome shotgun (WGS) entry which is preliminary data.</text>
</comment>
<evidence type="ECO:0000313" key="3">
    <source>
        <dbReference type="Proteomes" id="UP000194003"/>
    </source>
</evidence>
<feature type="transmembrane region" description="Helical" evidence="1">
    <location>
        <begin position="64"/>
        <end position="82"/>
    </location>
</feature>
<gene>
    <name evidence="2" type="ORF">MAIT1_00230</name>
</gene>
<dbReference type="STRING" id="1434232.MAIT1_00230"/>
<reference evidence="2 3" key="1">
    <citation type="journal article" date="2016" name="BMC Genomics">
        <title>Combined genomic and structural analyses of a cultured magnetotactic bacterium reveals its niche adaptation to a dynamic environment.</title>
        <authorList>
            <person name="Araujo A.C."/>
            <person name="Morillo V."/>
            <person name="Cypriano J."/>
            <person name="Teixeira L.C."/>
            <person name="Leao P."/>
            <person name="Lyra S."/>
            <person name="Almeida L.G."/>
            <person name="Bazylinski D.A."/>
            <person name="Vasconcellos A.T."/>
            <person name="Abreu F."/>
            <person name="Lins U."/>
        </authorList>
    </citation>
    <scope>NUCLEOTIDE SEQUENCE [LARGE SCALE GENOMIC DNA]</scope>
    <source>
        <strain evidence="2 3">IT-1</strain>
    </source>
</reference>
<accession>A0A1Y2K8E0</accession>
<dbReference type="RefSeq" id="WP_085440668.1">
    <property type="nucleotide sequence ID" value="NZ_LVJN01000015.1"/>
</dbReference>
<dbReference type="Proteomes" id="UP000194003">
    <property type="component" value="Unassembled WGS sequence"/>
</dbReference>
<proteinExistence type="predicted"/>
<evidence type="ECO:0000256" key="1">
    <source>
        <dbReference type="SAM" id="Phobius"/>
    </source>
</evidence>
<dbReference type="AlphaFoldDB" id="A0A1Y2K8E0"/>
<sequence>MKPPFARAYDFRAGYARYRRHGLARPIGMPFPLPLRALWISLPLTGALGVSLLDRGWRMDAEVLLTWCVMVYLVGLAIHYLLKTGDAPPGRRRPMMLEREGIFFFALEELFAWERVGFAWMRRDADGAYDVILLLKQTVQDAHLRESRYNTLCQALTTERNVSGVLSAPLELCALSCLQQGAQAALTEAAQTPHEPREVDVKEDIARVTLRLVNARQAAQFLEVVNTQICRAVGLDPQQTLLSVDDCLNQAAFFTPGATTLSNLRALAQQSTDGAARQLIPDAPNEPAWLAAYPQERAQRTLTELREEALHRLPLSLWSWSKLALVYGVGLLLWASYAPLLLGGAQDPSGIGALLVVGAPLAYLLFLYRGMWRRAADGVAAFHRDGVFLLEWNDRLPWNHISPAWSHAQTPQFVYLFAQPNRGRGFEFWKLICGDSVNRFAAIRNLDSAPRLAALTALQETLAEKPSPLDKDTPPAPEEKPAFIALPLPQYSALSAAQLADRINQERQRHLQAVASPR</sequence>
<name>A0A1Y2K8E0_9PROT</name>
<keyword evidence="1" id="KW-0472">Membrane</keyword>
<feature type="transmembrane region" description="Helical" evidence="1">
    <location>
        <begin position="315"/>
        <end position="337"/>
    </location>
</feature>